<dbReference type="PROSITE" id="PS51670">
    <property type="entry name" value="SHKT"/>
    <property type="match status" value="1"/>
</dbReference>
<dbReference type="PROSITE" id="PS51864">
    <property type="entry name" value="ASTACIN"/>
    <property type="match status" value="1"/>
</dbReference>
<evidence type="ECO:0000256" key="9">
    <source>
        <dbReference type="PROSITE-ProRule" id="PRU01005"/>
    </source>
</evidence>
<dbReference type="InterPro" id="IPR024079">
    <property type="entry name" value="MetalloPept_cat_dom_sf"/>
</dbReference>
<evidence type="ECO:0000313" key="15">
    <source>
        <dbReference type="WBParaSite" id="PTRK_0000978900.1"/>
    </source>
</evidence>
<comment type="cofactor">
    <cofactor evidence="10 11">
        <name>Zn(2+)</name>
        <dbReference type="ChEBI" id="CHEBI:29105"/>
    </cofactor>
    <text evidence="10 11">Binds 1 zinc ion per subunit.</text>
</comment>
<feature type="chain" id="PRO_5005733289" description="Metalloendopeptidase" evidence="11">
    <location>
        <begin position="19"/>
        <end position="352"/>
    </location>
</feature>
<evidence type="ECO:0000259" key="12">
    <source>
        <dbReference type="PROSITE" id="PS51670"/>
    </source>
</evidence>
<feature type="binding site" evidence="10">
    <location>
        <position position="127"/>
    </location>
    <ligand>
        <name>Zn(2+)</name>
        <dbReference type="ChEBI" id="CHEBI:29105"/>
        <note>catalytic</note>
    </ligand>
</feature>
<feature type="binding site" evidence="10">
    <location>
        <position position="121"/>
    </location>
    <ligand>
        <name>Zn(2+)</name>
        <dbReference type="ChEBI" id="CHEBI:29105"/>
        <note>catalytic</note>
    </ligand>
</feature>
<dbReference type="SUPFAM" id="SSF55486">
    <property type="entry name" value="Metalloproteases ('zincins'), catalytic domain"/>
    <property type="match status" value="1"/>
</dbReference>
<keyword evidence="14" id="KW-1185">Reference proteome</keyword>
<dbReference type="InterPro" id="IPR006026">
    <property type="entry name" value="Peptidase_Metallo"/>
</dbReference>
<feature type="domain" description="ShKT" evidence="12">
    <location>
        <begin position="263"/>
        <end position="297"/>
    </location>
</feature>
<accession>A0A0N4ZMM2</accession>
<dbReference type="Pfam" id="PF01400">
    <property type="entry name" value="Astacin"/>
    <property type="match status" value="1"/>
</dbReference>
<name>A0A0N4ZMM2_PARTI</name>
<dbReference type="InterPro" id="IPR003582">
    <property type="entry name" value="ShKT_dom"/>
</dbReference>
<dbReference type="InterPro" id="IPR001506">
    <property type="entry name" value="Peptidase_M12A"/>
</dbReference>
<evidence type="ECO:0000256" key="1">
    <source>
        <dbReference type="ARBA" id="ARBA00002657"/>
    </source>
</evidence>
<feature type="domain" description="Peptidase M12A" evidence="13">
    <location>
        <begin position="14"/>
        <end position="223"/>
    </location>
</feature>
<sequence length="352" mass="40941">MIFHIIISLIYFNNLIYTHFVDYTDERFTWPGGVVPYEIDNDFDTNFVTNFLDAVIEIQEKSCVTFRPKTSEDEYFIRIKKGETCWSFVGLQRNMVDKGQTLSLNDECSSTKGTIIHYIFHAIGFFHEHTRFDRDFFITILSDNIKKDKLSFFKKRPQEAVDLLGPYDFFSIMHYDVMAYSIDPSNKRSFKINVPGINVTQIGQRKFLSPGDIHKLNTLYKCKKNNKDISDKIIKPGTPMRKLSKNVNFLKDNQCKTIEEGSCEDKLEKCPKMAQEGDCERRPGVMLKFCRKSCCNCDNRKCFDTKDSQKFNTLCISYTIINGTKRSLCNMNHTRQNAMDYCPLSCGTCTKR</sequence>
<comment type="caution">
    <text evidence="9">Lacks conserved residue(s) required for the propagation of feature annotation.</text>
</comment>
<proteinExistence type="predicted"/>
<evidence type="ECO:0000256" key="3">
    <source>
        <dbReference type="ARBA" id="ARBA00022723"/>
    </source>
</evidence>
<evidence type="ECO:0000256" key="8">
    <source>
        <dbReference type="ARBA" id="ARBA00023157"/>
    </source>
</evidence>
<feature type="signal peptide" evidence="11">
    <location>
        <begin position="1"/>
        <end position="18"/>
    </location>
</feature>
<evidence type="ECO:0000256" key="10">
    <source>
        <dbReference type="PROSITE-ProRule" id="PRU01211"/>
    </source>
</evidence>
<evidence type="ECO:0000256" key="2">
    <source>
        <dbReference type="ARBA" id="ARBA00022670"/>
    </source>
</evidence>
<evidence type="ECO:0000256" key="4">
    <source>
        <dbReference type="ARBA" id="ARBA00022801"/>
    </source>
</evidence>
<dbReference type="SMART" id="SM00254">
    <property type="entry name" value="ShKT"/>
    <property type="match status" value="2"/>
</dbReference>
<keyword evidence="6 11" id="KW-0482">Metalloprotease</keyword>
<dbReference type="AlphaFoldDB" id="A0A0N4ZMM2"/>
<dbReference type="SMART" id="SM00235">
    <property type="entry name" value="ZnMc"/>
    <property type="match status" value="1"/>
</dbReference>
<keyword evidence="3 10" id="KW-0479">Metal-binding</keyword>
<evidence type="ECO:0000256" key="6">
    <source>
        <dbReference type="ARBA" id="ARBA00023049"/>
    </source>
</evidence>
<evidence type="ECO:0000256" key="7">
    <source>
        <dbReference type="ARBA" id="ARBA00023145"/>
    </source>
</evidence>
<dbReference type="Pfam" id="PF01549">
    <property type="entry name" value="ShK"/>
    <property type="match status" value="2"/>
</dbReference>
<dbReference type="PANTHER" id="PTHR10127">
    <property type="entry name" value="DISCOIDIN, CUB, EGF, LAMININ , AND ZINC METALLOPROTEASE DOMAIN CONTAINING"/>
    <property type="match status" value="1"/>
</dbReference>
<dbReference type="EC" id="3.4.24.-" evidence="11"/>
<dbReference type="PRINTS" id="PR00480">
    <property type="entry name" value="ASTACIN"/>
</dbReference>
<keyword evidence="11" id="KW-0732">Signal</keyword>
<comment type="function">
    <text evidence="1">Metalloprotease.</text>
</comment>
<reference evidence="15" key="1">
    <citation type="submission" date="2017-02" db="UniProtKB">
        <authorList>
            <consortium name="WormBaseParasite"/>
        </authorList>
    </citation>
    <scope>IDENTIFICATION</scope>
</reference>
<keyword evidence="8 9" id="KW-1015">Disulfide bond</keyword>
<dbReference type="GO" id="GO:0008270">
    <property type="term" value="F:zinc ion binding"/>
    <property type="evidence" value="ECO:0007669"/>
    <property type="project" value="UniProtKB-UniRule"/>
</dbReference>
<feature type="binding site" evidence="10">
    <location>
        <position position="117"/>
    </location>
    <ligand>
        <name>Zn(2+)</name>
        <dbReference type="ChEBI" id="CHEBI:29105"/>
        <note>catalytic</note>
    </ligand>
</feature>
<keyword evidence="4 11" id="KW-0378">Hydrolase</keyword>
<organism evidence="14 15">
    <name type="scientific">Parastrongyloides trichosuri</name>
    <name type="common">Possum-specific nematode worm</name>
    <dbReference type="NCBI Taxonomy" id="131310"/>
    <lineage>
        <taxon>Eukaryota</taxon>
        <taxon>Metazoa</taxon>
        <taxon>Ecdysozoa</taxon>
        <taxon>Nematoda</taxon>
        <taxon>Chromadorea</taxon>
        <taxon>Rhabditida</taxon>
        <taxon>Tylenchina</taxon>
        <taxon>Panagrolaimomorpha</taxon>
        <taxon>Strongyloidoidea</taxon>
        <taxon>Strongyloididae</taxon>
        <taxon>Parastrongyloides</taxon>
    </lineage>
</organism>
<dbReference type="GO" id="GO:0006508">
    <property type="term" value="P:proteolysis"/>
    <property type="evidence" value="ECO:0007669"/>
    <property type="project" value="UniProtKB-KW"/>
</dbReference>
<dbReference type="WBParaSite" id="PTRK_0000978900.1">
    <property type="protein sequence ID" value="PTRK_0000978900.1"/>
    <property type="gene ID" value="PTRK_0000978900"/>
</dbReference>
<dbReference type="Proteomes" id="UP000038045">
    <property type="component" value="Unplaced"/>
</dbReference>
<dbReference type="GO" id="GO:0004222">
    <property type="term" value="F:metalloendopeptidase activity"/>
    <property type="evidence" value="ECO:0007669"/>
    <property type="project" value="UniProtKB-UniRule"/>
</dbReference>
<evidence type="ECO:0000256" key="5">
    <source>
        <dbReference type="ARBA" id="ARBA00022833"/>
    </source>
</evidence>
<dbReference type="STRING" id="131310.A0A0N4ZMM2"/>
<evidence type="ECO:0000259" key="13">
    <source>
        <dbReference type="PROSITE" id="PS51864"/>
    </source>
</evidence>
<protein>
    <recommendedName>
        <fullName evidence="11">Metalloendopeptidase</fullName>
        <ecNumber evidence="11">3.4.24.-</ecNumber>
    </recommendedName>
</protein>
<dbReference type="CDD" id="cd04280">
    <property type="entry name" value="ZnMc_astacin_like"/>
    <property type="match status" value="1"/>
</dbReference>
<keyword evidence="5 10" id="KW-0862">Zinc</keyword>
<dbReference type="InterPro" id="IPR034035">
    <property type="entry name" value="Astacin-like_dom"/>
</dbReference>
<feature type="disulfide bond" evidence="9">
    <location>
        <begin position="263"/>
        <end position="297"/>
    </location>
</feature>
<evidence type="ECO:0000256" key="11">
    <source>
        <dbReference type="RuleBase" id="RU361183"/>
    </source>
</evidence>
<keyword evidence="7" id="KW-0865">Zymogen</keyword>
<keyword evidence="2 11" id="KW-0645">Protease</keyword>
<dbReference type="PANTHER" id="PTHR10127:SF850">
    <property type="entry name" value="METALLOENDOPEPTIDASE"/>
    <property type="match status" value="1"/>
</dbReference>
<dbReference type="Gene3D" id="3.40.390.10">
    <property type="entry name" value="Collagenase (Catalytic Domain)"/>
    <property type="match status" value="1"/>
</dbReference>
<evidence type="ECO:0000313" key="14">
    <source>
        <dbReference type="Proteomes" id="UP000038045"/>
    </source>
</evidence>